<gene>
    <name evidence="3" type="ORF">OM075_10275</name>
</gene>
<proteinExistence type="predicted"/>
<evidence type="ECO:0000313" key="3">
    <source>
        <dbReference type="EMBL" id="MCW3786854.1"/>
    </source>
</evidence>
<comment type="caution">
    <text evidence="3">The sequence shown here is derived from an EMBL/GenBank/DDBJ whole genome shotgun (WGS) entry which is preliminary data.</text>
</comment>
<sequence length="299" mass="35376">MSKKEAILRYSLIINRLRLKDSSFKEIDDYLEQESINQGYNFCISERTFDRDRKDILAIYNIEIKYDFSSKVYYIAQEDNNGVHNRLLEAFDTFNALNLSDKISKGIHFETRKSIGTENLHGMVHSIQNQLIIQFDYHKFYNNQITHRTVNPLALKEYKNRWYIMAKDHKDDHIKSFGLDRIKNLQITKSKYENDTSFDIDDHFKYSFGIISPNADKPEDIILSFTPFQGKYIQSMPLHHTQDSIIDNNEEYRIKLKLYITHDFIMEILSMGNNVKVIQPQSLIDEIKKVSKATCEQYL</sequence>
<evidence type="ECO:0000313" key="4">
    <source>
        <dbReference type="Proteomes" id="UP001209229"/>
    </source>
</evidence>
<keyword evidence="4" id="KW-1185">Reference proteome</keyword>
<dbReference type="RefSeq" id="WP_301190418.1">
    <property type="nucleotide sequence ID" value="NZ_JAPDPJ010000020.1"/>
</dbReference>
<dbReference type="EMBL" id="JAPDPJ010000020">
    <property type="protein sequence ID" value="MCW3786854.1"/>
    <property type="molecule type" value="Genomic_DNA"/>
</dbReference>
<feature type="domain" description="WCX" evidence="2">
    <location>
        <begin position="218"/>
        <end position="289"/>
    </location>
</feature>
<dbReference type="InterPro" id="IPR026881">
    <property type="entry name" value="WYL_dom"/>
</dbReference>
<name>A0AAE3M4B4_9BACT</name>
<dbReference type="Proteomes" id="UP001209229">
    <property type="component" value="Unassembled WGS sequence"/>
</dbReference>
<organism evidence="3 4">
    <name type="scientific">Plebeiibacterium sediminum</name>
    <dbReference type="NCBI Taxonomy" id="2992112"/>
    <lineage>
        <taxon>Bacteria</taxon>
        <taxon>Pseudomonadati</taxon>
        <taxon>Bacteroidota</taxon>
        <taxon>Bacteroidia</taxon>
        <taxon>Marinilabiliales</taxon>
        <taxon>Marinilabiliaceae</taxon>
        <taxon>Plebeiibacterium</taxon>
    </lineage>
</organism>
<dbReference type="InterPro" id="IPR051534">
    <property type="entry name" value="CBASS_pafABC_assoc_protein"/>
</dbReference>
<dbReference type="PROSITE" id="PS52050">
    <property type="entry name" value="WYL"/>
    <property type="match status" value="1"/>
</dbReference>
<dbReference type="AlphaFoldDB" id="A0AAE3M4B4"/>
<reference evidence="3" key="1">
    <citation type="submission" date="2022-10" db="EMBL/GenBank/DDBJ databases">
        <authorList>
            <person name="Yu W.X."/>
        </authorList>
    </citation>
    <scope>NUCLEOTIDE SEQUENCE</scope>
    <source>
        <strain evidence="3">AAT</strain>
    </source>
</reference>
<evidence type="ECO:0000259" key="1">
    <source>
        <dbReference type="Pfam" id="PF13280"/>
    </source>
</evidence>
<dbReference type="InterPro" id="IPR057727">
    <property type="entry name" value="WCX_dom"/>
</dbReference>
<evidence type="ECO:0000259" key="2">
    <source>
        <dbReference type="Pfam" id="PF25583"/>
    </source>
</evidence>
<protein>
    <submittedName>
        <fullName evidence="3">WYL domain-containing protein</fullName>
    </submittedName>
</protein>
<dbReference type="Pfam" id="PF25583">
    <property type="entry name" value="WCX"/>
    <property type="match status" value="1"/>
</dbReference>
<dbReference type="PANTHER" id="PTHR34580:SF9">
    <property type="entry name" value="SLL5097 PROTEIN"/>
    <property type="match status" value="1"/>
</dbReference>
<dbReference type="Pfam" id="PF13280">
    <property type="entry name" value="WYL"/>
    <property type="match status" value="1"/>
</dbReference>
<dbReference type="PANTHER" id="PTHR34580">
    <property type="match status" value="1"/>
</dbReference>
<feature type="domain" description="WYL" evidence="1">
    <location>
        <begin position="124"/>
        <end position="187"/>
    </location>
</feature>
<accession>A0AAE3M4B4</accession>